<organism evidence="1 2">
    <name type="scientific">Punica granatum</name>
    <name type="common">Pomegranate</name>
    <dbReference type="NCBI Taxonomy" id="22663"/>
    <lineage>
        <taxon>Eukaryota</taxon>
        <taxon>Viridiplantae</taxon>
        <taxon>Streptophyta</taxon>
        <taxon>Embryophyta</taxon>
        <taxon>Tracheophyta</taxon>
        <taxon>Spermatophyta</taxon>
        <taxon>Magnoliopsida</taxon>
        <taxon>eudicotyledons</taxon>
        <taxon>Gunneridae</taxon>
        <taxon>Pentapetalae</taxon>
        <taxon>rosids</taxon>
        <taxon>malvids</taxon>
        <taxon>Myrtales</taxon>
        <taxon>Lythraceae</taxon>
        <taxon>Punica</taxon>
    </lineage>
</organism>
<protein>
    <submittedName>
        <fullName evidence="1">Uncharacterized protein</fullName>
    </submittedName>
</protein>
<evidence type="ECO:0000313" key="2">
    <source>
        <dbReference type="Proteomes" id="UP000233551"/>
    </source>
</evidence>
<dbReference type="Proteomes" id="UP000233551">
    <property type="component" value="Unassembled WGS sequence"/>
</dbReference>
<keyword evidence="2" id="KW-1185">Reference proteome</keyword>
<sequence>MYSPVCHLEKVDGSSNELACRKKRVDRGSKLGEASGWKISSKTQRFRGNGRRLKAQISKCLAQAWMTGFVNRVDSDSAILHSGRIRPKPGPNKWAEAQTRNPSPARPFFLLSSLLNPNFSPASSFSFQSDLRPLPLIFDEIFNPLLRASIDGPPPASFKKLACLSFHPCSYFLCIF</sequence>
<gene>
    <name evidence="1" type="ORF">CRG98_032607</name>
</gene>
<evidence type="ECO:0000313" key="1">
    <source>
        <dbReference type="EMBL" id="PKI46982.1"/>
    </source>
</evidence>
<proteinExistence type="predicted"/>
<comment type="caution">
    <text evidence="1">The sequence shown here is derived from an EMBL/GenBank/DDBJ whole genome shotgun (WGS) entry which is preliminary data.</text>
</comment>
<name>A0A2I0ISL3_PUNGR</name>
<dbReference type="EMBL" id="PGOL01002562">
    <property type="protein sequence ID" value="PKI46982.1"/>
    <property type="molecule type" value="Genomic_DNA"/>
</dbReference>
<dbReference type="AlphaFoldDB" id="A0A2I0ISL3"/>
<reference evidence="1 2" key="1">
    <citation type="submission" date="2017-11" db="EMBL/GenBank/DDBJ databases">
        <title>De-novo sequencing of pomegranate (Punica granatum L.) genome.</title>
        <authorList>
            <person name="Akparov Z."/>
            <person name="Amiraslanov A."/>
            <person name="Hajiyeva S."/>
            <person name="Abbasov M."/>
            <person name="Kaur K."/>
            <person name="Hamwieh A."/>
            <person name="Solovyev V."/>
            <person name="Salamov A."/>
            <person name="Braich B."/>
            <person name="Kosarev P."/>
            <person name="Mahmoud A."/>
            <person name="Hajiyev E."/>
            <person name="Babayeva S."/>
            <person name="Izzatullayeva V."/>
            <person name="Mammadov A."/>
            <person name="Mammadov A."/>
            <person name="Sharifova S."/>
            <person name="Ojaghi J."/>
            <person name="Eynullazada K."/>
            <person name="Bayramov B."/>
            <person name="Abdulazimova A."/>
            <person name="Shahmuradov I."/>
        </authorList>
    </citation>
    <scope>NUCLEOTIDE SEQUENCE [LARGE SCALE GENOMIC DNA]</scope>
    <source>
        <strain evidence="2">cv. AG2017</strain>
        <tissue evidence="1">Leaf</tissue>
    </source>
</reference>
<accession>A0A2I0ISL3</accession>